<name>A0A432JJB7_9GAMM</name>
<dbReference type="AlphaFoldDB" id="A0A432JJB7"/>
<accession>A0A432JJB7</accession>
<proteinExistence type="predicted"/>
<evidence type="ECO:0000313" key="3">
    <source>
        <dbReference type="EMBL" id="RUA22657.1"/>
    </source>
</evidence>
<dbReference type="InterPro" id="IPR003660">
    <property type="entry name" value="HAMP_dom"/>
</dbReference>
<evidence type="ECO:0000259" key="2">
    <source>
        <dbReference type="Pfam" id="PF00672"/>
    </source>
</evidence>
<dbReference type="Pfam" id="PF00672">
    <property type="entry name" value="HAMP"/>
    <property type="match status" value="1"/>
</dbReference>
<feature type="region of interest" description="Disordered" evidence="1">
    <location>
        <begin position="49"/>
        <end position="71"/>
    </location>
</feature>
<dbReference type="CDD" id="cd06225">
    <property type="entry name" value="HAMP"/>
    <property type="match status" value="1"/>
</dbReference>
<reference evidence="3" key="1">
    <citation type="submission" date="2018-12" db="EMBL/GenBank/DDBJ databases">
        <authorList>
            <person name="Jadhav K."/>
            <person name="Kushwaha B."/>
            <person name="Jadhav I."/>
        </authorList>
    </citation>
    <scope>NUCLEOTIDE SEQUENCE [LARGE SCALE GENOMIC DNA]</scope>
    <source>
        <strain evidence="3">SBS 10</strain>
    </source>
</reference>
<dbReference type="EMBL" id="RXHI01000012">
    <property type="protein sequence ID" value="RUA22657.1"/>
    <property type="molecule type" value="Genomic_DNA"/>
</dbReference>
<organism evidence="3">
    <name type="scientific">Billgrantia gudaonensis</name>
    <dbReference type="NCBI Taxonomy" id="376427"/>
    <lineage>
        <taxon>Bacteria</taxon>
        <taxon>Pseudomonadati</taxon>
        <taxon>Pseudomonadota</taxon>
        <taxon>Gammaproteobacteria</taxon>
        <taxon>Oceanospirillales</taxon>
        <taxon>Halomonadaceae</taxon>
        <taxon>Billgrantia</taxon>
    </lineage>
</organism>
<evidence type="ECO:0000256" key="1">
    <source>
        <dbReference type="SAM" id="MobiDB-lite"/>
    </source>
</evidence>
<dbReference type="GO" id="GO:0007165">
    <property type="term" value="P:signal transduction"/>
    <property type="evidence" value="ECO:0007669"/>
    <property type="project" value="InterPro"/>
</dbReference>
<protein>
    <recommendedName>
        <fullName evidence="2">HAMP domain-containing protein</fullName>
    </recommendedName>
</protein>
<gene>
    <name evidence="3" type="ORF">DSL92_04710</name>
</gene>
<comment type="caution">
    <text evidence="3">The sequence shown here is derived from an EMBL/GenBank/DDBJ whole genome shotgun (WGS) entry which is preliminary data.</text>
</comment>
<dbReference type="GO" id="GO:0016020">
    <property type="term" value="C:membrane"/>
    <property type="evidence" value="ECO:0007669"/>
    <property type="project" value="InterPro"/>
</dbReference>
<sequence>MNVGACRHPAGGAGTDRRRGVGVRVNVLKPLRRIVEHFQRIAAGDLATPVERRGTTRSVSCSPNSPPCSDR</sequence>
<feature type="domain" description="HAMP" evidence="2">
    <location>
        <begin position="26"/>
        <end position="51"/>
    </location>
</feature>